<dbReference type="AlphaFoldDB" id="A0A2X3DJ92"/>
<gene>
    <name evidence="1" type="ORF">NCTC13102_00807</name>
</gene>
<sequence length="48" mass="5640">MQYFVTIYIDILFEKDLLKLDVTHALLGLTRKHPDELIIGALRTINKR</sequence>
<dbReference type="Proteomes" id="UP000250166">
    <property type="component" value="Unassembled WGS sequence"/>
</dbReference>
<dbReference type="RefSeq" id="WP_023947316.1">
    <property type="nucleotide sequence ID" value="NZ_JAERIV010000048.1"/>
</dbReference>
<dbReference type="GeneID" id="66540631"/>
<evidence type="ECO:0000313" key="2">
    <source>
        <dbReference type="Proteomes" id="UP000250166"/>
    </source>
</evidence>
<name>A0A2X3DJ92_9HELI</name>
<organism evidence="1 2">
    <name type="scientific">Helicobacter fennelliae</name>
    <dbReference type="NCBI Taxonomy" id="215"/>
    <lineage>
        <taxon>Bacteria</taxon>
        <taxon>Pseudomonadati</taxon>
        <taxon>Campylobacterota</taxon>
        <taxon>Epsilonproteobacteria</taxon>
        <taxon>Campylobacterales</taxon>
        <taxon>Helicobacteraceae</taxon>
        <taxon>Helicobacter</taxon>
    </lineage>
</organism>
<dbReference type="EMBL" id="UAWL01000006">
    <property type="protein sequence ID" value="SQB98350.1"/>
    <property type="molecule type" value="Genomic_DNA"/>
</dbReference>
<evidence type="ECO:0000313" key="1">
    <source>
        <dbReference type="EMBL" id="SQB98350.1"/>
    </source>
</evidence>
<proteinExistence type="predicted"/>
<protein>
    <submittedName>
        <fullName evidence="1">Uncharacterized protein</fullName>
    </submittedName>
</protein>
<accession>A0A2X3DJ92</accession>
<reference evidence="1 2" key="1">
    <citation type="submission" date="2018-06" db="EMBL/GenBank/DDBJ databases">
        <authorList>
            <consortium name="Pathogen Informatics"/>
            <person name="Doyle S."/>
        </authorList>
    </citation>
    <scope>NUCLEOTIDE SEQUENCE [LARGE SCALE GENOMIC DNA]</scope>
    <source>
        <strain evidence="1 2">NCTC13102</strain>
    </source>
</reference>